<reference evidence="1 2" key="1">
    <citation type="submission" date="2019-03" db="EMBL/GenBank/DDBJ databases">
        <title>Halomonas marinisediminis sp. nov., a moderately halophilic bacterium isolated from the Bohai Gulf.</title>
        <authorList>
            <person name="Ji X."/>
        </authorList>
    </citation>
    <scope>NUCLEOTIDE SEQUENCE [LARGE SCALE GENOMIC DNA]</scope>
    <source>
        <strain evidence="1 2">204</strain>
    </source>
</reference>
<dbReference type="EMBL" id="SLTR01000920">
    <property type="protein sequence ID" value="TDA68784.1"/>
    <property type="molecule type" value="Genomic_DNA"/>
</dbReference>
<evidence type="ECO:0000313" key="1">
    <source>
        <dbReference type="EMBL" id="TDA68784.1"/>
    </source>
</evidence>
<protein>
    <submittedName>
        <fullName evidence="1">C4-dicarboxylate ABC transporter substrate-binding protein</fullName>
    </submittedName>
</protein>
<sequence length="43" mass="4344">MKHYVLSGALAAGLGLGGAAPATDTLPAVHAFPTTLIYTQSFL</sequence>
<dbReference type="Proteomes" id="UP000294823">
    <property type="component" value="Unassembled WGS sequence"/>
</dbReference>
<accession>A0ABY2D1L3</accession>
<proteinExistence type="predicted"/>
<gene>
    <name evidence="1" type="ORF">E0702_18955</name>
</gene>
<organism evidence="1 2">
    <name type="scientific">Halomonas marinisediminis</name>
    <dbReference type="NCBI Taxonomy" id="2546095"/>
    <lineage>
        <taxon>Bacteria</taxon>
        <taxon>Pseudomonadati</taxon>
        <taxon>Pseudomonadota</taxon>
        <taxon>Gammaproteobacteria</taxon>
        <taxon>Oceanospirillales</taxon>
        <taxon>Halomonadaceae</taxon>
        <taxon>Halomonas</taxon>
    </lineage>
</organism>
<feature type="non-terminal residue" evidence="1">
    <location>
        <position position="43"/>
    </location>
</feature>
<keyword evidence="2" id="KW-1185">Reference proteome</keyword>
<evidence type="ECO:0000313" key="2">
    <source>
        <dbReference type="Proteomes" id="UP000294823"/>
    </source>
</evidence>
<name>A0ABY2D1L3_9GAMM</name>
<comment type="caution">
    <text evidence="1">The sequence shown here is derived from an EMBL/GenBank/DDBJ whole genome shotgun (WGS) entry which is preliminary data.</text>
</comment>